<evidence type="ECO:0000256" key="2">
    <source>
        <dbReference type="ARBA" id="ARBA00022475"/>
    </source>
</evidence>
<feature type="transmembrane region" description="Helical" evidence="6">
    <location>
        <begin position="12"/>
        <end position="31"/>
    </location>
</feature>
<evidence type="ECO:0000256" key="4">
    <source>
        <dbReference type="ARBA" id="ARBA00022989"/>
    </source>
</evidence>
<keyword evidence="8" id="KW-1185">Reference proteome</keyword>
<keyword evidence="4 6" id="KW-1133">Transmembrane helix</keyword>
<accession>A0A1W6MUT4</accession>
<feature type="transmembrane region" description="Helical" evidence="6">
    <location>
        <begin position="413"/>
        <end position="431"/>
    </location>
</feature>
<keyword evidence="3 6" id="KW-0812">Transmembrane</keyword>
<dbReference type="OrthoDB" id="7605542at2"/>
<evidence type="ECO:0000256" key="1">
    <source>
        <dbReference type="ARBA" id="ARBA00004651"/>
    </source>
</evidence>
<feature type="transmembrane region" description="Helical" evidence="6">
    <location>
        <begin position="249"/>
        <end position="273"/>
    </location>
</feature>
<dbReference type="PANTHER" id="PTHR30250:SF11">
    <property type="entry name" value="O-ANTIGEN TRANSPORTER-RELATED"/>
    <property type="match status" value="1"/>
</dbReference>
<feature type="transmembrane region" description="Helical" evidence="6">
    <location>
        <begin position="86"/>
        <end position="107"/>
    </location>
</feature>
<dbReference type="InterPro" id="IPR050833">
    <property type="entry name" value="Poly_Biosynth_Transport"/>
</dbReference>
<feature type="transmembrane region" description="Helical" evidence="6">
    <location>
        <begin position="150"/>
        <end position="167"/>
    </location>
</feature>
<dbReference type="Proteomes" id="UP000193978">
    <property type="component" value="Chromosome"/>
</dbReference>
<dbReference type="AlphaFoldDB" id="A0A1W6MUT4"/>
<evidence type="ECO:0000256" key="5">
    <source>
        <dbReference type="ARBA" id="ARBA00023136"/>
    </source>
</evidence>
<comment type="subcellular location">
    <subcellularLocation>
        <location evidence="1">Cell membrane</location>
        <topology evidence="1">Multi-pass membrane protein</topology>
    </subcellularLocation>
</comment>
<evidence type="ECO:0008006" key="9">
    <source>
        <dbReference type="Google" id="ProtNLM"/>
    </source>
</evidence>
<evidence type="ECO:0000313" key="7">
    <source>
        <dbReference type="EMBL" id="ARN81239.1"/>
    </source>
</evidence>
<evidence type="ECO:0000256" key="6">
    <source>
        <dbReference type="SAM" id="Phobius"/>
    </source>
</evidence>
<proteinExistence type="predicted"/>
<dbReference type="RefSeq" id="WP_085771331.1">
    <property type="nucleotide sequence ID" value="NZ_AP027149.1"/>
</dbReference>
<keyword evidence="5 6" id="KW-0472">Membrane</keyword>
<keyword evidence="2" id="KW-1003">Cell membrane</keyword>
<evidence type="ECO:0000313" key="8">
    <source>
        <dbReference type="Proteomes" id="UP000193978"/>
    </source>
</evidence>
<protein>
    <recommendedName>
        <fullName evidence="9">Polysaccharide biosynthesis protein</fullName>
    </recommendedName>
</protein>
<sequence length="473" mass="51121">MAPLRSGLVKGLHLFSIGALDLGTPLVRMIFFSHLLSLEELGFASALSAVSASLEQITDLAIYRFVFCSSREDFAEALAGAHALGLLRGCALAMIMLLGAPALAHVFGRDQDWEAFAFMGLISLVRSLEHLETRVAERDYRYDGQFKVSLVSHLGSLVTLIVVAVIWRDHNALLASLFTQSLLTTVMSHRLATQPFKINFRTPYFRRAWKFGYPLMFNGIGLAAVSQGDRLIVGALLGLPTLGVYSVSMLAATLPIGILFKVVGTFGLAALHNAKVETGQLAARLRAYATTVPILAGIYACASLIGLNPAIRLVFGQTFVVDDWALALLTLNAFFRIVRMEPFNGLLLHEGRTAALALTNFAGFSGVAASMVLCWIFPTLLSPLVGRLGGEVASLVAALHVTRDGFLAARRHFLWTFGCSLVAILGAIGILLPMDGQPLKRVGILACFFLGYLIWAGLALPKLLSEAFQTREV</sequence>
<gene>
    <name evidence="7" type="ORF">B1812_09265</name>
</gene>
<name>A0A1W6MUT4_9HYPH</name>
<dbReference type="KEGG" id="mbry:B1812_09265"/>
<evidence type="ECO:0000256" key="3">
    <source>
        <dbReference type="ARBA" id="ARBA00022692"/>
    </source>
</evidence>
<dbReference type="PANTHER" id="PTHR30250">
    <property type="entry name" value="PST FAMILY PREDICTED COLANIC ACID TRANSPORTER"/>
    <property type="match status" value="1"/>
</dbReference>
<dbReference type="GO" id="GO:0005886">
    <property type="term" value="C:plasma membrane"/>
    <property type="evidence" value="ECO:0007669"/>
    <property type="project" value="UniProtKB-SubCell"/>
</dbReference>
<feature type="transmembrane region" description="Helical" evidence="6">
    <location>
        <begin position="443"/>
        <end position="464"/>
    </location>
</feature>
<reference evidence="7 8" key="1">
    <citation type="submission" date="2017-02" db="EMBL/GenBank/DDBJ databases">
        <authorList>
            <person name="Peterson S.W."/>
        </authorList>
    </citation>
    <scope>NUCLEOTIDE SEQUENCE [LARGE SCALE GENOMIC DNA]</scope>
    <source>
        <strain evidence="7 8">S285</strain>
    </source>
</reference>
<feature type="transmembrane region" description="Helical" evidence="6">
    <location>
        <begin position="285"/>
        <end position="307"/>
    </location>
</feature>
<organism evidence="7 8">
    <name type="scientific">Methylocystis bryophila</name>
    <dbReference type="NCBI Taxonomy" id="655015"/>
    <lineage>
        <taxon>Bacteria</taxon>
        <taxon>Pseudomonadati</taxon>
        <taxon>Pseudomonadota</taxon>
        <taxon>Alphaproteobacteria</taxon>
        <taxon>Hyphomicrobiales</taxon>
        <taxon>Methylocystaceae</taxon>
        <taxon>Methylocystis</taxon>
    </lineage>
</organism>
<dbReference type="EMBL" id="CP019948">
    <property type="protein sequence ID" value="ARN81239.1"/>
    <property type="molecule type" value="Genomic_DNA"/>
</dbReference>
<feature type="transmembrane region" description="Helical" evidence="6">
    <location>
        <begin position="355"/>
        <end position="378"/>
    </location>
</feature>
<dbReference type="STRING" id="655015.B1812_09265"/>
<dbReference type="Pfam" id="PF13440">
    <property type="entry name" value="Polysacc_synt_3"/>
    <property type="match status" value="1"/>
</dbReference>